<organism evidence="1 2">
    <name type="scientific">Compostimonas suwonensis</name>
    <dbReference type="NCBI Taxonomy" id="1048394"/>
    <lineage>
        <taxon>Bacteria</taxon>
        <taxon>Bacillati</taxon>
        <taxon>Actinomycetota</taxon>
        <taxon>Actinomycetes</taxon>
        <taxon>Micrococcales</taxon>
        <taxon>Microbacteriaceae</taxon>
        <taxon>Compostimonas</taxon>
    </lineage>
</organism>
<sequence length="390" mass="43103">MPTTTSTISLPRPDGSTLVYTMHEPLERPRHPQTFTSRLVYAAPHVVPDVRAAYTPGRGPAVDWDTTLAFRRHLYSYGLGIAEAMDTTERGPDGLDWPRAQELIRLSLELARETGGLIACGVGTDQLEEQAPSLRQVTDAFLEQLAFVEDLGGAGILRASHALHRAASSEADYLQVYGEVLTKAQRPLILHWLGTAFDPSLTRYWGHEDQRVSMDAVVRLAEEHEDDLVGIKFSLLDQALEREFRERLPETVKVFTGDDYDYATMLRDEGGRHSHGLLGVFDPIAPIASTAFAALDAGDEPAFVQQMESTLPLARTMFEAPAARYKVGVVFTAWIAGHQEHARMVTGNEGMHSVLHLVDLFMMMDELRLLPDPQLAVHRMGLVLAANGVA</sequence>
<gene>
    <name evidence="1" type="ORF">CLV54_1441</name>
</gene>
<accession>A0A2M9C0A6</accession>
<reference evidence="1 2" key="1">
    <citation type="submission" date="2017-11" db="EMBL/GenBank/DDBJ databases">
        <title>Genomic Encyclopedia of Archaeal and Bacterial Type Strains, Phase II (KMG-II): From Individual Species to Whole Genera.</title>
        <authorList>
            <person name="Goeker M."/>
        </authorList>
    </citation>
    <scope>NUCLEOTIDE SEQUENCE [LARGE SCALE GENOMIC DNA]</scope>
    <source>
        <strain evidence="1 2">DSM 25625</strain>
    </source>
</reference>
<dbReference type="Gene3D" id="3.20.20.70">
    <property type="entry name" value="Aldolase class I"/>
    <property type="match status" value="1"/>
</dbReference>
<dbReference type="InterPro" id="IPR013785">
    <property type="entry name" value="Aldolase_TIM"/>
</dbReference>
<dbReference type="AlphaFoldDB" id="A0A2M9C0A6"/>
<proteinExistence type="predicted"/>
<evidence type="ECO:0000313" key="1">
    <source>
        <dbReference type="EMBL" id="PJJ63766.1"/>
    </source>
</evidence>
<dbReference type="EMBL" id="PGFB01000002">
    <property type="protein sequence ID" value="PJJ63766.1"/>
    <property type="molecule type" value="Genomic_DNA"/>
</dbReference>
<dbReference type="RefSeq" id="WP_211294466.1">
    <property type="nucleotide sequence ID" value="NZ_PGFB01000002.1"/>
</dbReference>
<name>A0A2M9C0A6_9MICO</name>
<dbReference type="Pfam" id="PF06187">
    <property type="entry name" value="DUF993"/>
    <property type="match status" value="1"/>
</dbReference>
<dbReference type="Proteomes" id="UP000230161">
    <property type="component" value="Unassembled WGS sequence"/>
</dbReference>
<protein>
    <submittedName>
        <fullName evidence="1">Uncharacterized protein DUF993</fullName>
    </submittedName>
</protein>
<keyword evidence="2" id="KW-1185">Reference proteome</keyword>
<dbReference type="InterPro" id="IPR009334">
    <property type="entry name" value="DUF993"/>
</dbReference>
<dbReference type="SUPFAM" id="SSF51569">
    <property type="entry name" value="Aldolase"/>
    <property type="match status" value="1"/>
</dbReference>
<evidence type="ECO:0000313" key="2">
    <source>
        <dbReference type="Proteomes" id="UP000230161"/>
    </source>
</evidence>
<comment type="caution">
    <text evidence="1">The sequence shown here is derived from an EMBL/GenBank/DDBJ whole genome shotgun (WGS) entry which is preliminary data.</text>
</comment>